<dbReference type="PANTHER" id="PTHR43471">
    <property type="entry name" value="ABC TRANSPORTER PERMEASE"/>
    <property type="match status" value="1"/>
</dbReference>
<evidence type="ECO:0000256" key="5">
    <source>
        <dbReference type="SAM" id="Phobius"/>
    </source>
</evidence>
<evidence type="ECO:0000256" key="2">
    <source>
        <dbReference type="ARBA" id="ARBA00022692"/>
    </source>
</evidence>
<reference evidence="7" key="1">
    <citation type="journal article" date="2021" name="PeerJ">
        <title>Extensive microbial diversity within the chicken gut microbiome revealed by metagenomics and culture.</title>
        <authorList>
            <person name="Gilroy R."/>
            <person name="Ravi A."/>
            <person name="Getino M."/>
            <person name="Pursley I."/>
            <person name="Horton D.L."/>
            <person name="Alikhan N.F."/>
            <person name="Baker D."/>
            <person name="Gharbi K."/>
            <person name="Hall N."/>
            <person name="Watson M."/>
            <person name="Adriaenssens E.M."/>
            <person name="Foster-Nyarko E."/>
            <person name="Jarju S."/>
            <person name="Secka A."/>
            <person name="Antonio M."/>
            <person name="Oren A."/>
            <person name="Chaudhuri R.R."/>
            <person name="La Ragione R."/>
            <person name="Hildebrand F."/>
            <person name="Pallen M.J."/>
        </authorList>
    </citation>
    <scope>NUCLEOTIDE SEQUENCE</scope>
    <source>
        <strain evidence="7">ChiHjej13B12-9602</strain>
    </source>
</reference>
<feature type="transmembrane region" description="Helical" evidence="5">
    <location>
        <begin position="149"/>
        <end position="169"/>
    </location>
</feature>
<evidence type="ECO:0000256" key="1">
    <source>
        <dbReference type="ARBA" id="ARBA00004141"/>
    </source>
</evidence>
<dbReference type="GO" id="GO:0016020">
    <property type="term" value="C:membrane"/>
    <property type="evidence" value="ECO:0007669"/>
    <property type="project" value="UniProtKB-SubCell"/>
</dbReference>
<reference evidence="7" key="2">
    <citation type="submission" date="2021-09" db="EMBL/GenBank/DDBJ databases">
        <authorList>
            <person name="Gilroy R."/>
        </authorList>
    </citation>
    <scope>NUCLEOTIDE SEQUENCE</scope>
    <source>
        <strain evidence="7">ChiHjej13B12-9602</strain>
    </source>
</reference>
<dbReference type="RefSeq" id="WP_273190812.1">
    <property type="nucleotide sequence ID" value="NZ_DYUZ01000029.1"/>
</dbReference>
<evidence type="ECO:0000313" key="8">
    <source>
        <dbReference type="Proteomes" id="UP000753256"/>
    </source>
</evidence>
<name>A0A921LVF8_9ACTN</name>
<dbReference type="AlphaFoldDB" id="A0A921LVF8"/>
<organism evidence="7 8">
    <name type="scientific">Enorma phocaeensis</name>
    <dbReference type="NCBI Taxonomy" id="1871019"/>
    <lineage>
        <taxon>Bacteria</taxon>
        <taxon>Bacillati</taxon>
        <taxon>Actinomycetota</taxon>
        <taxon>Coriobacteriia</taxon>
        <taxon>Coriobacteriales</taxon>
        <taxon>Coriobacteriaceae</taxon>
        <taxon>Enorma</taxon>
    </lineage>
</organism>
<proteinExistence type="predicted"/>
<feature type="transmembrane region" description="Helical" evidence="5">
    <location>
        <begin position="70"/>
        <end position="93"/>
    </location>
</feature>
<dbReference type="GO" id="GO:0140359">
    <property type="term" value="F:ABC-type transporter activity"/>
    <property type="evidence" value="ECO:0007669"/>
    <property type="project" value="InterPro"/>
</dbReference>
<protein>
    <submittedName>
        <fullName evidence="7">ABC transporter permease</fullName>
    </submittedName>
</protein>
<dbReference type="PANTHER" id="PTHR43471:SF1">
    <property type="entry name" value="ABC TRANSPORTER PERMEASE PROTEIN NOSY-RELATED"/>
    <property type="match status" value="1"/>
</dbReference>
<comment type="subcellular location">
    <subcellularLocation>
        <location evidence="1">Membrane</location>
        <topology evidence="1">Multi-pass membrane protein</topology>
    </subcellularLocation>
</comment>
<keyword evidence="3 5" id="KW-1133">Transmembrane helix</keyword>
<dbReference type="InterPro" id="IPR013525">
    <property type="entry name" value="ABC2_TM"/>
</dbReference>
<evidence type="ECO:0000256" key="4">
    <source>
        <dbReference type="ARBA" id="ARBA00023136"/>
    </source>
</evidence>
<feature type="transmembrane region" description="Helical" evidence="5">
    <location>
        <begin position="176"/>
        <end position="194"/>
    </location>
</feature>
<accession>A0A921LVF8</accession>
<comment type="caution">
    <text evidence="7">The sequence shown here is derived from an EMBL/GenBank/DDBJ whole genome shotgun (WGS) entry which is preliminary data.</text>
</comment>
<dbReference type="Pfam" id="PF12698">
    <property type="entry name" value="ABC2_membrane_3"/>
    <property type="match status" value="1"/>
</dbReference>
<feature type="transmembrane region" description="Helical" evidence="5">
    <location>
        <begin position="114"/>
        <end position="137"/>
    </location>
</feature>
<keyword evidence="4 5" id="KW-0472">Membrane</keyword>
<feature type="domain" description="ABC-2 type transporter transmembrane" evidence="6">
    <location>
        <begin position="72"/>
        <end position="222"/>
    </location>
</feature>
<dbReference type="EMBL" id="DYUZ01000029">
    <property type="protein sequence ID" value="HJG37805.1"/>
    <property type="molecule type" value="Genomic_DNA"/>
</dbReference>
<evidence type="ECO:0000256" key="3">
    <source>
        <dbReference type="ARBA" id="ARBA00022989"/>
    </source>
</evidence>
<sequence length="257" mass="27062">MNAGMRKVGILCMKDLVDMLKNPSMLCCLLFPIGFSVLFRFLTADMRTEALALAASDAARQQVIDTISTLLLASSLCMTIGMIVSMAVVYGIAEEKEKHTLRTLMLSNVSATQIALSRALVTLGVVLVVSVACYLVLAGGDFGLLPAYLALGLLGAVPLLLVSLVLGLAARDQMTAGLYSMPIVLVALAPVFGMQNEAIEGVVQLAPTGGMFSLFELAVSGELFTAQALVPLAIIVAWTVGGAVVFSMLYKKLAQDN</sequence>
<dbReference type="Proteomes" id="UP000753256">
    <property type="component" value="Unassembled WGS sequence"/>
</dbReference>
<evidence type="ECO:0000313" key="7">
    <source>
        <dbReference type="EMBL" id="HJG37805.1"/>
    </source>
</evidence>
<feature type="transmembrane region" description="Helical" evidence="5">
    <location>
        <begin position="228"/>
        <end position="250"/>
    </location>
</feature>
<gene>
    <name evidence="7" type="ORF">K8V70_08115</name>
</gene>
<keyword evidence="2 5" id="KW-0812">Transmembrane</keyword>
<evidence type="ECO:0000259" key="6">
    <source>
        <dbReference type="Pfam" id="PF12698"/>
    </source>
</evidence>